<dbReference type="Pfam" id="PF03572">
    <property type="entry name" value="Peptidase_S41"/>
    <property type="match status" value="1"/>
</dbReference>
<dbReference type="Gene3D" id="3.90.226.10">
    <property type="entry name" value="2-enoyl-CoA Hydratase, Chain A, domain 1"/>
    <property type="match status" value="1"/>
</dbReference>
<reference evidence="2" key="1">
    <citation type="submission" date="2020-02" db="EMBL/GenBank/DDBJ databases">
        <authorList>
            <person name="Meier V. D."/>
        </authorList>
    </citation>
    <scope>NUCLEOTIDE SEQUENCE</scope>
    <source>
        <strain evidence="2">AVDCRST_MAG18</strain>
    </source>
</reference>
<proteinExistence type="predicted"/>
<evidence type="ECO:0000313" key="2">
    <source>
        <dbReference type="EMBL" id="CAA9564119.1"/>
    </source>
</evidence>
<protein>
    <recommendedName>
        <fullName evidence="1">Tail specific protease domain-containing protein</fullName>
    </recommendedName>
</protein>
<evidence type="ECO:0000259" key="1">
    <source>
        <dbReference type="Pfam" id="PF03572"/>
    </source>
</evidence>
<dbReference type="InterPro" id="IPR029045">
    <property type="entry name" value="ClpP/crotonase-like_dom_sf"/>
</dbReference>
<feature type="domain" description="Tail specific protease" evidence="1">
    <location>
        <begin position="6"/>
        <end position="80"/>
    </location>
</feature>
<dbReference type="GO" id="GO:0008236">
    <property type="term" value="F:serine-type peptidase activity"/>
    <property type="evidence" value="ECO:0007669"/>
    <property type="project" value="InterPro"/>
</dbReference>
<gene>
    <name evidence="2" type="ORF">AVDCRST_MAG18-1329</name>
</gene>
<dbReference type="AlphaFoldDB" id="A0A6J4V388"/>
<dbReference type="SUPFAM" id="SSF52096">
    <property type="entry name" value="ClpP/crotonase"/>
    <property type="match status" value="1"/>
</dbReference>
<accession>A0A6J4V388</accession>
<dbReference type="InterPro" id="IPR005151">
    <property type="entry name" value="Tail-specific_protease"/>
</dbReference>
<organism evidence="2">
    <name type="scientific">uncultured Thermomicrobiales bacterium</name>
    <dbReference type="NCBI Taxonomy" id="1645740"/>
    <lineage>
        <taxon>Bacteria</taxon>
        <taxon>Pseudomonadati</taxon>
        <taxon>Thermomicrobiota</taxon>
        <taxon>Thermomicrobia</taxon>
        <taxon>Thermomicrobiales</taxon>
        <taxon>environmental samples</taxon>
    </lineage>
</organism>
<name>A0A6J4V388_9BACT</name>
<dbReference type="GO" id="GO:0006508">
    <property type="term" value="P:proteolysis"/>
    <property type="evidence" value="ECO:0007669"/>
    <property type="project" value="InterPro"/>
</dbReference>
<dbReference type="EMBL" id="CADCWN010000100">
    <property type="protein sequence ID" value="CAA9564119.1"/>
    <property type="molecule type" value="Genomic_DNA"/>
</dbReference>
<sequence>MPLLGLPWAVLCDGDSASSADVTAAVAKARGGRLIGTRSAGALSGALFYELEDGSALEISVIRVLGPDGEAINEVGVTPHDIVPLAPADLSAGLDPPLQRAIDYLVGGR</sequence>